<dbReference type="EMBL" id="JAVDZE010000001">
    <property type="protein sequence ID" value="MDV3103276.1"/>
    <property type="molecule type" value="Genomic_DNA"/>
</dbReference>
<protein>
    <recommendedName>
        <fullName evidence="4">CGP-CTERM sorting domain-containing protein</fullName>
    </recommendedName>
</protein>
<organism evidence="2 3">
    <name type="scientific">Thermococcus waiotapuensis</name>
    <dbReference type="NCBI Taxonomy" id="90909"/>
    <lineage>
        <taxon>Archaea</taxon>
        <taxon>Methanobacteriati</taxon>
        <taxon>Methanobacteriota</taxon>
        <taxon>Thermococci</taxon>
        <taxon>Thermococcales</taxon>
        <taxon>Thermococcaceae</taxon>
        <taxon>Thermococcus</taxon>
    </lineage>
</organism>
<feature type="region of interest" description="Disordered" evidence="1">
    <location>
        <begin position="475"/>
        <end position="504"/>
    </location>
</feature>
<accession>A0AAE4NV94</accession>
<evidence type="ECO:0000313" key="2">
    <source>
        <dbReference type="EMBL" id="MDV3103276.1"/>
    </source>
</evidence>
<evidence type="ECO:0000256" key="1">
    <source>
        <dbReference type="SAM" id="MobiDB-lite"/>
    </source>
</evidence>
<evidence type="ECO:0008006" key="4">
    <source>
        <dbReference type="Google" id="ProtNLM"/>
    </source>
</evidence>
<dbReference type="RefSeq" id="WP_315339802.1">
    <property type="nucleotide sequence ID" value="NZ_JAVDZE010000001.1"/>
</dbReference>
<dbReference type="AlphaFoldDB" id="A0AAE4NV94"/>
<keyword evidence="3" id="KW-1185">Reference proteome</keyword>
<proteinExistence type="predicted"/>
<gene>
    <name evidence="2" type="ORF">RBI02_01770</name>
</gene>
<evidence type="ECO:0000313" key="3">
    <source>
        <dbReference type="Proteomes" id="UP001245683"/>
    </source>
</evidence>
<dbReference type="Proteomes" id="UP001245683">
    <property type="component" value="Unassembled WGS sequence"/>
</dbReference>
<feature type="compositionally biased region" description="Low complexity" evidence="1">
    <location>
        <begin position="479"/>
        <end position="498"/>
    </location>
</feature>
<comment type="caution">
    <text evidence="2">The sequence shown here is derived from an EMBL/GenBank/DDBJ whole genome shotgun (WGS) entry which is preliminary data.</text>
</comment>
<sequence>MKKPLLLLFFALLITSNYASAQVNVYPLTDDFKMIPYPLPECAQIDLIRMLVYQVNDTYWIGVNGPILIGCPGVDNVTVEIRGVENFTYPEYTVTVINATVKTGQKEYWPLGLMTRGITIDYERYNETHEIVTVEIRGMEMYWSYGIEDYIYHSLNPLDYGFPANMTIRLLINRLTGEGYLLDNGTKKYVGITPFWHPLMNPEYFPKSVLHNLRDVLNQIESNPWAVENVIQRAKLSKDVRESLELISSLAMNITESVMRSSFTYLGRTMFLDYYTSRPNFIMPVNDTYLIRTYVTGSPNLPTRINNMSAGEYVGKVLMDYLKTKNESELRELILMDIFHGEGYLPVLYAGWRDKIVAIDFMLPPSTGSKLLILPLPTDYAKAFNASYLMLNFVWINNDTIVIKYDPTLYTPEKLLGGWGKVGACSGLIRQTLINDFMNTFAKFEETGVNTSALEKIYSDVESQLRNCGFNLTEENSHPTASSSNPVDSSTNSTLSNTSEREKNNKGICGPALLLALSTVPLMRRLKK</sequence>
<reference evidence="2 3" key="1">
    <citation type="submission" date="2023-08" db="EMBL/GenBank/DDBJ databases">
        <title>Draft genome sequence of Thermococcus waiotapuensis WT1T, a thermophilic sulphur-dependent archaeon from order Thermococcales.</title>
        <authorList>
            <person name="Manners S.H."/>
            <person name="Carere C.R."/>
            <person name="Dhami M.K."/>
            <person name="Dobson R.C.J."/>
            <person name="Stott M.B."/>
        </authorList>
    </citation>
    <scope>NUCLEOTIDE SEQUENCE [LARGE SCALE GENOMIC DNA]</scope>
    <source>
        <strain evidence="2 3">WT1</strain>
    </source>
</reference>
<name>A0AAE4NV94_9EURY</name>